<feature type="region of interest" description="Disordered" evidence="1">
    <location>
        <begin position="1"/>
        <end position="110"/>
    </location>
</feature>
<gene>
    <name evidence="2" type="ORF">A0H81_12233</name>
</gene>
<sequence>MLTGHQTNVDTSPNKSKDVFSFRERSSPPGSTFRFRTRRIDLRASLDKEERPKDRLGEREHGYPRQKRSNHADNTCGGRQTITTQDETDHGDDYLWESDEAGPSLKRRRQ</sequence>
<organism evidence="2 3">
    <name type="scientific">Grifola frondosa</name>
    <name type="common">Maitake</name>
    <name type="synonym">Polyporus frondosus</name>
    <dbReference type="NCBI Taxonomy" id="5627"/>
    <lineage>
        <taxon>Eukaryota</taxon>
        <taxon>Fungi</taxon>
        <taxon>Dikarya</taxon>
        <taxon>Basidiomycota</taxon>
        <taxon>Agaricomycotina</taxon>
        <taxon>Agaricomycetes</taxon>
        <taxon>Polyporales</taxon>
        <taxon>Grifolaceae</taxon>
        <taxon>Grifola</taxon>
    </lineage>
</organism>
<comment type="caution">
    <text evidence="2">The sequence shown here is derived from an EMBL/GenBank/DDBJ whole genome shotgun (WGS) entry which is preliminary data.</text>
</comment>
<evidence type="ECO:0000256" key="1">
    <source>
        <dbReference type="SAM" id="MobiDB-lite"/>
    </source>
</evidence>
<dbReference type="Proteomes" id="UP000092993">
    <property type="component" value="Unassembled WGS sequence"/>
</dbReference>
<proteinExistence type="predicted"/>
<accession>A0A1C7LTW5</accession>
<evidence type="ECO:0000313" key="2">
    <source>
        <dbReference type="EMBL" id="OBZ67978.1"/>
    </source>
</evidence>
<dbReference type="EMBL" id="LUGG01000023">
    <property type="protein sequence ID" value="OBZ67978.1"/>
    <property type="molecule type" value="Genomic_DNA"/>
</dbReference>
<evidence type="ECO:0000313" key="3">
    <source>
        <dbReference type="Proteomes" id="UP000092993"/>
    </source>
</evidence>
<protein>
    <submittedName>
        <fullName evidence="2">Uncharacterized protein</fullName>
    </submittedName>
</protein>
<dbReference type="AlphaFoldDB" id="A0A1C7LTW5"/>
<feature type="compositionally biased region" description="Polar residues" evidence="1">
    <location>
        <begin position="1"/>
        <end position="14"/>
    </location>
</feature>
<feature type="compositionally biased region" description="Basic and acidic residues" evidence="1">
    <location>
        <begin position="38"/>
        <end position="63"/>
    </location>
</feature>
<reference evidence="2 3" key="1">
    <citation type="submission" date="2016-03" db="EMBL/GenBank/DDBJ databases">
        <title>Whole genome sequencing of Grifola frondosa 9006-11.</title>
        <authorList>
            <person name="Min B."/>
            <person name="Park H."/>
            <person name="Kim J.-G."/>
            <person name="Cho H."/>
            <person name="Oh Y.-L."/>
            <person name="Kong W.-S."/>
            <person name="Choi I.-G."/>
        </authorList>
    </citation>
    <scope>NUCLEOTIDE SEQUENCE [LARGE SCALE GENOMIC DNA]</scope>
    <source>
        <strain evidence="2 3">9006-11</strain>
    </source>
</reference>
<feature type="compositionally biased region" description="Basic and acidic residues" evidence="1">
    <location>
        <begin position="15"/>
        <end position="26"/>
    </location>
</feature>
<keyword evidence="3" id="KW-1185">Reference proteome</keyword>
<name>A0A1C7LTW5_GRIFR</name>